<evidence type="ECO:0000259" key="1">
    <source>
        <dbReference type="PROSITE" id="PS50887"/>
    </source>
</evidence>
<organism evidence="2 3">
    <name type="scientific">Vibrio ostreicida</name>
    <dbReference type="NCBI Taxonomy" id="526588"/>
    <lineage>
        <taxon>Bacteria</taxon>
        <taxon>Pseudomonadati</taxon>
        <taxon>Pseudomonadota</taxon>
        <taxon>Gammaproteobacteria</taxon>
        <taxon>Vibrionales</taxon>
        <taxon>Vibrionaceae</taxon>
        <taxon>Vibrio</taxon>
    </lineage>
</organism>
<dbReference type="InterPro" id="IPR043128">
    <property type="entry name" value="Rev_trsase/Diguanyl_cyclase"/>
</dbReference>
<keyword evidence="3" id="KW-1185">Reference proteome</keyword>
<dbReference type="PANTHER" id="PTHR43102">
    <property type="entry name" value="SLR1143 PROTEIN"/>
    <property type="match status" value="1"/>
</dbReference>
<protein>
    <submittedName>
        <fullName evidence="2">Sensor domain-containing diguanylate cyclase</fullName>
        <ecNumber evidence="2">2.7.7.65</ecNumber>
    </submittedName>
</protein>
<dbReference type="SUPFAM" id="SSF55073">
    <property type="entry name" value="Nucleotide cyclase"/>
    <property type="match status" value="1"/>
</dbReference>
<dbReference type="PANTHER" id="PTHR43102:SF2">
    <property type="entry name" value="GAF DOMAIN-CONTAINING PROTEIN"/>
    <property type="match status" value="1"/>
</dbReference>
<dbReference type="Proteomes" id="UP001238540">
    <property type="component" value="Unassembled WGS sequence"/>
</dbReference>
<dbReference type="Gene3D" id="3.30.450.40">
    <property type="match status" value="1"/>
</dbReference>
<reference evidence="3" key="1">
    <citation type="journal article" date="2019" name="Int. J. Syst. Evol. Microbiol.">
        <title>The Global Catalogue of Microorganisms (GCM) 10K type strain sequencing project: providing services to taxonomists for standard genome sequencing and annotation.</title>
        <authorList>
            <consortium name="The Broad Institute Genomics Platform"/>
            <consortium name="The Broad Institute Genome Sequencing Center for Infectious Disease"/>
            <person name="Wu L."/>
            <person name="Ma J."/>
        </authorList>
    </citation>
    <scope>NUCLEOTIDE SEQUENCE [LARGE SCALE GENOMIC DNA]</scope>
    <source>
        <strain evidence="3">CECT 7398</strain>
    </source>
</reference>
<sequence>MKAPDNTNDEKQRIDDLHSLDLLDSEPEERFDRLTRLAKRLFDVPIAVVSLVDSNRQWFKSCVGLPVRETPRNVSFCGHAIHDDKPFIVCDASQDPKFMDNPLVTDEPYIRFYAGIPLVYNNDTKLGTLCIIDTEPRQFSEQQRKDLIDLAKLAEQQLDATIQATLDPVTQISNRRGFFELGAKSMSYCRMGGFSIALACFAIDVAKTTENGAENQTEEDYLRSFSDLLATSFGESDIFARISEDEFVVLMSGLTVKVADIAVARFRKAVEQFNRQQSVTIYFDAGVAAVKPSSGVTLDALLEMAQKSLQEGKYLNR</sequence>
<keyword evidence="2" id="KW-0808">Transferase</keyword>
<evidence type="ECO:0000313" key="2">
    <source>
        <dbReference type="EMBL" id="MDN3612150.1"/>
    </source>
</evidence>
<dbReference type="EMBL" id="JAUFQC010000027">
    <property type="protein sequence ID" value="MDN3612150.1"/>
    <property type="molecule type" value="Genomic_DNA"/>
</dbReference>
<evidence type="ECO:0000313" key="3">
    <source>
        <dbReference type="Proteomes" id="UP001238540"/>
    </source>
</evidence>
<dbReference type="InterPro" id="IPR029787">
    <property type="entry name" value="Nucleotide_cyclase"/>
</dbReference>
<feature type="domain" description="GGDEF" evidence="1">
    <location>
        <begin position="194"/>
        <end position="317"/>
    </location>
</feature>
<gene>
    <name evidence="2" type="ORF">QWZ16_21380</name>
</gene>
<dbReference type="GO" id="GO:0052621">
    <property type="term" value="F:diguanylate cyclase activity"/>
    <property type="evidence" value="ECO:0007669"/>
    <property type="project" value="UniProtKB-EC"/>
</dbReference>
<dbReference type="CDD" id="cd01949">
    <property type="entry name" value="GGDEF"/>
    <property type="match status" value="1"/>
</dbReference>
<dbReference type="PROSITE" id="PS50887">
    <property type="entry name" value="GGDEF"/>
    <property type="match status" value="1"/>
</dbReference>
<accession>A0ABT8BYC1</accession>
<dbReference type="RefSeq" id="WP_170882499.1">
    <property type="nucleotide sequence ID" value="NZ_JABEYA020000003.1"/>
</dbReference>
<dbReference type="SUPFAM" id="SSF55781">
    <property type="entry name" value="GAF domain-like"/>
    <property type="match status" value="1"/>
</dbReference>
<name>A0ABT8BYC1_9VIBR</name>
<dbReference type="Pfam" id="PF01590">
    <property type="entry name" value="GAF"/>
    <property type="match status" value="1"/>
</dbReference>
<dbReference type="SMART" id="SM00065">
    <property type="entry name" value="GAF"/>
    <property type="match status" value="1"/>
</dbReference>
<dbReference type="EC" id="2.7.7.65" evidence="2"/>
<dbReference type="InterPro" id="IPR003018">
    <property type="entry name" value="GAF"/>
</dbReference>
<dbReference type="InterPro" id="IPR000160">
    <property type="entry name" value="GGDEF_dom"/>
</dbReference>
<proteinExistence type="predicted"/>
<comment type="caution">
    <text evidence="2">The sequence shown here is derived from an EMBL/GenBank/DDBJ whole genome shotgun (WGS) entry which is preliminary data.</text>
</comment>
<dbReference type="NCBIfam" id="TIGR00254">
    <property type="entry name" value="GGDEF"/>
    <property type="match status" value="1"/>
</dbReference>
<dbReference type="Pfam" id="PF00990">
    <property type="entry name" value="GGDEF"/>
    <property type="match status" value="1"/>
</dbReference>
<dbReference type="InterPro" id="IPR029016">
    <property type="entry name" value="GAF-like_dom_sf"/>
</dbReference>
<dbReference type="SMART" id="SM00267">
    <property type="entry name" value="GGDEF"/>
    <property type="match status" value="1"/>
</dbReference>
<keyword evidence="2" id="KW-0548">Nucleotidyltransferase</keyword>
<dbReference type="Gene3D" id="3.30.70.270">
    <property type="match status" value="1"/>
</dbReference>